<comment type="caution">
    <text evidence="1">The sequence shown here is derived from an EMBL/GenBank/DDBJ whole genome shotgun (WGS) entry which is preliminary data.</text>
</comment>
<accession>A0A4S3JEU3</accession>
<protein>
    <submittedName>
        <fullName evidence="1">Uncharacterized protein</fullName>
    </submittedName>
</protein>
<gene>
    <name evidence="1" type="ORF">EYZ11_006834</name>
</gene>
<organism evidence="1 2">
    <name type="scientific">Aspergillus tanneri</name>
    <dbReference type="NCBI Taxonomy" id="1220188"/>
    <lineage>
        <taxon>Eukaryota</taxon>
        <taxon>Fungi</taxon>
        <taxon>Dikarya</taxon>
        <taxon>Ascomycota</taxon>
        <taxon>Pezizomycotina</taxon>
        <taxon>Eurotiomycetes</taxon>
        <taxon>Eurotiomycetidae</taxon>
        <taxon>Eurotiales</taxon>
        <taxon>Aspergillaceae</taxon>
        <taxon>Aspergillus</taxon>
        <taxon>Aspergillus subgen. Circumdati</taxon>
    </lineage>
</organism>
<sequence>MGLSQSKAVIDKVIVASTRASYEGRQDIQEILSDNETTSMDFGSKYRTHSKIESLLFGKAKSHALPVLSITKRIQQLLCLLLTGARAT</sequence>
<dbReference type="Proteomes" id="UP000308092">
    <property type="component" value="Unassembled WGS sequence"/>
</dbReference>
<evidence type="ECO:0000313" key="2">
    <source>
        <dbReference type="Proteomes" id="UP000308092"/>
    </source>
</evidence>
<dbReference type="AlphaFoldDB" id="A0A4S3JEU3"/>
<keyword evidence="2" id="KW-1185">Reference proteome</keyword>
<dbReference type="VEuPathDB" id="FungiDB:EYZ11_006834"/>
<name>A0A4S3JEU3_9EURO</name>
<proteinExistence type="predicted"/>
<reference evidence="1 2" key="1">
    <citation type="submission" date="2019-03" db="EMBL/GenBank/DDBJ databases">
        <title>The genome sequence of a newly discovered highly antifungal drug resistant Aspergillus species, Aspergillus tanneri NIH 1004.</title>
        <authorList>
            <person name="Mounaud S."/>
            <person name="Singh I."/>
            <person name="Joardar V."/>
            <person name="Pakala S."/>
            <person name="Pakala S."/>
            <person name="Venepally P."/>
            <person name="Hoover J."/>
            <person name="Nierman W."/>
            <person name="Chung J."/>
            <person name="Losada L."/>
        </authorList>
    </citation>
    <scope>NUCLEOTIDE SEQUENCE [LARGE SCALE GENOMIC DNA]</scope>
    <source>
        <strain evidence="1 2">NIH1004</strain>
    </source>
</reference>
<dbReference type="EMBL" id="SOSA01000250">
    <property type="protein sequence ID" value="THC93690.1"/>
    <property type="molecule type" value="Genomic_DNA"/>
</dbReference>
<evidence type="ECO:0000313" key="1">
    <source>
        <dbReference type="EMBL" id="THC93690.1"/>
    </source>
</evidence>